<keyword evidence="1" id="KW-0812">Transmembrane</keyword>
<protein>
    <recommendedName>
        <fullName evidence="4">Polysaccharide pyruvyl transferase domain-containing protein</fullName>
    </recommendedName>
</protein>
<dbReference type="AlphaFoldDB" id="A0A2R5GKA3"/>
<dbReference type="Pfam" id="PF04488">
    <property type="entry name" value="Gly_transf_sug"/>
    <property type="match status" value="1"/>
</dbReference>
<proteinExistence type="predicted"/>
<evidence type="ECO:0008006" key="4">
    <source>
        <dbReference type="Google" id="ProtNLM"/>
    </source>
</evidence>
<evidence type="ECO:0000313" key="3">
    <source>
        <dbReference type="Proteomes" id="UP000241890"/>
    </source>
</evidence>
<dbReference type="EMBL" id="BEYU01000095">
    <property type="protein sequence ID" value="GBG31307.1"/>
    <property type="molecule type" value="Genomic_DNA"/>
</dbReference>
<dbReference type="Proteomes" id="UP000241890">
    <property type="component" value="Unassembled WGS sequence"/>
</dbReference>
<reference evidence="2 3" key="1">
    <citation type="submission" date="2017-12" db="EMBL/GenBank/DDBJ databases">
        <title>Sequencing, de novo assembly and annotation of complete genome of a new Thraustochytrid species, strain FCC1311.</title>
        <authorList>
            <person name="Sedici K."/>
            <person name="Godart F."/>
            <person name="Aiese Cigliano R."/>
            <person name="Sanseverino W."/>
            <person name="Barakat M."/>
            <person name="Ortet P."/>
            <person name="Marechal E."/>
            <person name="Cagnac O."/>
            <person name="Amato A."/>
        </authorList>
    </citation>
    <scope>NUCLEOTIDE SEQUENCE [LARGE SCALE GENOMIC DNA]</scope>
</reference>
<accession>A0A2R5GKA3</accession>
<name>A0A2R5GKA3_9STRA</name>
<keyword evidence="1" id="KW-0472">Membrane</keyword>
<dbReference type="PANTHER" id="PTHR47213">
    <property type="entry name" value="OS07G0567300 PROTEIN"/>
    <property type="match status" value="1"/>
</dbReference>
<organism evidence="2 3">
    <name type="scientific">Hondaea fermentalgiana</name>
    <dbReference type="NCBI Taxonomy" id="2315210"/>
    <lineage>
        <taxon>Eukaryota</taxon>
        <taxon>Sar</taxon>
        <taxon>Stramenopiles</taxon>
        <taxon>Bigyra</taxon>
        <taxon>Labyrinthulomycetes</taxon>
        <taxon>Thraustochytrida</taxon>
        <taxon>Thraustochytriidae</taxon>
        <taxon>Hondaea</taxon>
    </lineage>
</organism>
<dbReference type="PANTHER" id="PTHR47213:SF1">
    <property type="entry name" value="OS07G0567300 PROTEIN"/>
    <property type="match status" value="1"/>
</dbReference>
<feature type="transmembrane region" description="Helical" evidence="1">
    <location>
        <begin position="12"/>
        <end position="30"/>
    </location>
</feature>
<comment type="caution">
    <text evidence="2">The sequence shown here is derived from an EMBL/GenBank/DDBJ whole genome shotgun (WGS) entry which is preliminary data.</text>
</comment>
<evidence type="ECO:0000313" key="2">
    <source>
        <dbReference type="EMBL" id="GBG31307.1"/>
    </source>
</evidence>
<evidence type="ECO:0000256" key="1">
    <source>
        <dbReference type="SAM" id="Phobius"/>
    </source>
</evidence>
<gene>
    <name evidence="2" type="ORF">FCC1311_075302</name>
</gene>
<keyword evidence="3" id="KW-1185">Reference proteome</keyword>
<dbReference type="InterPro" id="IPR044789">
    <property type="entry name" value="Put_A1-4-GlycosylTfrase_plant"/>
</dbReference>
<keyword evidence="1" id="KW-1133">Transmembrane helix</keyword>
<dbReference type="OrthoDB" id="409543at2759"/>
<dbReference type="InParanoid" id="A0A2R5GKA3"/>
<dbReference type="InterPro" id="IPR007577">
    <property type="entry name" value="GlycoTrfase_DXD_sugar-bd_CS"/>
</dbReference>
<sequence>MARLSSQGKTIFGFAVMLFAMGLFLTRMEWTVINSSEGSFEDLSSSSTADLVEQKGSLCRPDGRQHYVLWLYDAAAPGDAVCPDDTVICAYTRCREAFPDSASINLRELARFSKYERFIAHHAFQKIRLGMNFPHHVQSIAILLKAAESSYACARTLGEPRADAICTEQLTNFADFDPEADDVAPILRPTFNVDMPEFYSVLDYEEQVQAHPNLGNAGDEMQVFGGSQFFPYVTDFIERDKHLPESRGHIVLNAWWGYDIPWLSDLETVNPIAVSMHVSGAAQKMVQKNIDWFKSYNARYGAIGARDTATHAFFQRIGIRSYFSACMTLTIDVGSRHNPSRFGVVRSTIYNIDARGGPYPPGAKDPIKRLPQGIQPLKTIWPFRVKRYEYAYGLATQYAENAKVVITSRIHSALPANAQGASVIFVDTPKLPGGGGNRTAGLLELFHIQKEGEPWKFDVNQMPANPGVHKSDRYRAAFWNTFRRRSKIYEDSARLFGNIPLLRLGKGVHFESEPLHDSFHFVFNEDAATIKWRMVRAVEFVLYHHPNARVVIYSNTLSPTRSRFAVLAEAGYDVFVEPYDVNALAGHANLDAKTLLRVHEVLDNIRSSKYARLHESQLVRLLALYSRGGVYLDMYRFVVRPFKLAVNDVWNSGTDPFAALIFQAGSKLLETLVKEYLAVYRPDCMSCASKQAFERASSRHRAASEANAKVPQKFSPLDAADVKRCFTAKESSPERKLADTVLAVNIDAISTKQYKSTLQGSFCDYLFHKFCVLCDEVRTSASSLEAISAYPA</sequence>